<sequence>MDGELTREWEPPWPLDIRRTLALHRRGSGDPSFRFAPDGSVWKSSHTPDGPGTMAITRRSGVVTGHGWGPGAAWLLDHLPSLLGAEDDPSALIARDAVVAVLQRQAEHAGVRLGRTDRVWEALVPAILEQKVLGREAWRAWRYLVRRFGEPAPGPADGPSADMRVPPPQRDWADIPSWEWHRSGIEPVRMRTIRGATALDVERHHTKLTLLRGVGRWTESEVRCRALGDPDVVPVGDYHVCKTVGQTLIGEPVDDAGMLELLEPYAGQRYRVVRLIELYGTRPERRGPRMSVRDYRSF</sequence>
<dbReference type="GO" id="GO:0008725">
    <property type="term" value="F:DNA-3-methyladenine glycosylase activity"/>
    <property type="evidence" value="ECO:0007669"/>
    <property type="project" value="TreeGrafter"/>
</dbReference>
<reference evidence="3 4" key="1">
    <citation type="submission" date="2022-10" db="EMBL/GenBank/DDBJ databases">
        <title>The complete genomes of actinobacterial strains from the NBC collection.</title>
        <authorList>
            <person name="Joergensen T.S."/>
            <person name="Alvarez Arevalo M."/>
            <person name="Sterndorff E.B."/>
            <person name="Faurdal D."/>
            <person name="Vuksanovic O."/>
            <person name="Mourched A.-S."/>
            <person name="Charusanti P."/>
            <person name="Shaw S."/>
            <person name="Blin K."/>
            <person name="Weber T."/>
        </authorList>
    </citation>
    <scope>NUCLEOTIDE SEQUENCE [LARGE SCALE GENOMIC DNA]</scope>
    <source>
        <strain evidence="3 4">NBC_00319</strain>
    </source>
</reference>
<evidence type="ECO:0000256" key="2">
    <source>
        <dbReference type="ARBA" id="ARBA00023204"/>
    </source>
</evidence>
<keyword evidence="4" id="KW-1185">Reference proteome</keyword>
<dbReference type="AlphaFoldDB" id="A0AAU4JZX1"/>
<evidence type="ECO:0000256" key="1">
    <source>
        <dbReference type="ARBA" id="ARBA00022763"/>
    </source>
</evidence>
<dbReference type="PANTHER" id="PTHR43003:SF6">
    <property type="entry name" value="DNA GLYCOSYLASE"/>
    <property type="match status" value="1"/>
</dbReference>
<gene>
    <name evidence="3" type="ORF">OG579_16615</name>
</gene>
<organism evidence="3 4">
    <name type="scientific">Williamsia herbipolensis</name>
    <dbReference type="NCBI Taxonomy" id="1603258"/>
    <lineage>
        <taxon>Bacteria</taxon>
        <taxon>Bacillati</taxon>
        <taxon>Actinomycetota</taxon>
        <taxon>Actinomycetes</taxon>
        <taxon>Mycobacteriales</taxon>
        <taxon>Nocardiaceae</taxon>
        <taxon>Williamsia</taxon>
    </lineage>
</organism>
<dbReference type="GO" id="GO:0005737">
    <property type="term" value="C:cytoplasm"/>
    <property type="evidence" value="ECO:0007669"/>
    <property type="project" value="TreeGrafter"/>
</dbReference>
<dbReference type="Gene3D" id="1.10.340.30">
    <property type="entry name" value="Hypothetical protein, domain 2"/>
    <property type="match status" value="1"/>
</dbReference>
<dbReference type="GO" id="GO:0043916">
    <property type="term" value="F:DNA-7-methylguanine glycosylase activity"/>
    <property type="evidence" value="ECO:0007669"/>
    <property type="project" value="TreeGrafter"/>
</dbReference>
<dbReference type="GO" id="GO:0006307">
    <property type="term" value="P:DNA alkylation repair"/>
    <property type="evidence" value="ECO:0007669"/>
    <property type="project" value="TreeGrafter"/>
</dbReference>
<evidence type="ECO:0000313" key="3">
    <source>
        <dbReference type="EMBL" id="WUM19312.1"/>
    </source>
</evidence>
<dbReference type="InterPro" id="IPR011257">
    <property type="entry name" value="DNA_glycosylase"/>
</dbReference>
<dbReference type="GO" id="GO:0032993">
    <property type="term" value="C:protein-DNA complex"/>
    <property type="evidence" value="ECO:0007669"/>
    <property type="project" value="TreeGrafter"/>
</dbReference>
<dbReference type="SUPFAM" id="SSF48150">
    <property type="entry name" value="DNA-glycosylase"/>
    <property type="match status" value="1"/>
</dbReference>
<dbReference type="KEGG" id="whr:OG579_16615"/>
<dbReference type="GO" id="GO:0006285">
    <property type="term" value="P:base-excision repair, AP site formation"/>
    <property type="evidence" value="ECO:0007669"/>
    <property type="project" value="TreeGrafter"/>
</dbReference>
<dbReference type="PANTHER" id="PTHR43003">
    <property type="entry name" value="DNA-3-METHYLADENINE GLYCOSYLASE"/>
    <property type="match status" value="1"/>
</dbReference>
<dbReference type="Proteomes" id="UP001432128">
    <property type="component" value="Chromosome"/>
</dbReference>
<keyword evidence="1" id="KW-0227">DNA damage</keyword>
<dbReference type="InterPro" id="IPR051912">
    <property type="entry name" value="Alkylbase_DNA_Glycosylase/TA"/>
</dbReference>
<proteinExistence type="predicted"/>
<dbReference type="EMBL" id="CP108021">
    <property type="protein sequence ID" value="WUM19312.1"/>
    <property type="molecule type" value="Genomic_DNA"/>
</dbReference>
<name>A0AAU4JZX1_9NOCA</name>
<dbReference type="RefSeq" id="WP_328856832.1">
    <property type="nucleotide sequence ID" value="NZ_CP108021.1"/>
</dbReference>
<protein>
    <submittedName>
        <fullName evidence="3">3-methyladenine DNA glycosylase</fullName>
    </submittedName>
</protein>
<keyword evidence="2" id="KW-0234">DNA repair</keyword>
<evidence type="ECO:0000313" key="4">
    <source>
        <dbReference type="Proteomes" id="UP001432128"/>
    </source>
</evidence>
<accession>A0AAU4JZX1</accession>
<dbReference type="GO" id="GO:0032131">
    <property type="term" value="F:alkylated DNA binding"/>
    <property type="evidence" value="ECO:0007669"/>
    <property type="project" value="TreeGrafter"/>
</dbReference>